<dbReference type="RefSeq" id="WP_271124626.1">
    <property type="nucleotide sequence ID" value="NZ_JALHAN010000069.1"/>
</dbReference>
<protein>
    <submittedName>
        <fullName evidence="7">MipA/OmpV family protein</fullName>
    </submittedName>
</protein>
<proteinExistence type="inferred from homology"/>
<comment type="similarity">
    <text evidence="2">Belongs to the MipA/OmpV family.</text>
</comment>
<dbReference type="EMBL" id="JALHAP010000082">
    <property type="protein sequence ID" value="MCT4703945.1"/>
    <property type="molecule type" value="Genomic_DNA"/>
</dbReference>
<dbReference type="AlphaFoldDB" id="A0A9X2WAU6"/>
<reference evidence="7" key="1">
    <citation type="submission" date="2022-03" db="EMBL/GenBank/DDBJ databases">
        <title>Proposal of a novel genus Dryocolo and two novel species.</title>
        <authorList>
            <person name="Maddock D.W."/>
            <person name="Brady C.L."/>
            <person name="Denman S."/>
            <person name="Arnold D."/>
        </authorList>
    </citation>
    <scope>NUCLEOTIDE SEQUENCE</scope>
    <source>
        <strain evidence="7">H6W4</strain>
    </source>
</reference>
<dbReference type="GO" id="GO:0009279">
    <property type="term" value="C:cell outer membrane"/>
    <property type="evidence" value="ECO:0007669"/>
    <property type="project" value="UniProtKB-SubCell"/>
</dbReference>
<comment type="subcellular location">
    <subcellularLocation>
        <location evidence="1">Cell outer membrane</location>
    </subcellularLocation>
</comment>
<feature type="signal peptide" evidence="6">
    <location>
        <begin position="1"/>
        <end position="23"/>
    </location>
</feature>
<organism evidence="7 8">
    <name type="scientific">Dryocola boscaweniae</name>
    <dbReference type="NCBI Taxonomy" id="2925397"/>
    <lineage>
        <taxon>Bacteria</taxon>
        <taxon>Pseudomonadati</taxon>
        <taxon>Pseudomonadota</taxon>
        <taxon>Gammaproteobacteria</taxon>
        <taxon>Enterobacterales</taxon>
        <taxon>Enterobacteriaceae</taxon>
        <taxon>Dryocola</taxon>
    </lineage>
</organism>
<evidence type="ECO:0000256" key="2">
    <source>
        <dbReference type="ARBA" id="ARBA00005722"/>
    </source>
</evidence>
<dbReference type="PANTHER" id="PTHR38776:SF1">
    <property type="entry name" value="MLTA-INTERACTING PROTEIN-RELATED"/>
    <property type="match status" value="1"/>
</dbReference>
<dbReference type="Proteomes" id="UP001150641">
    <property type="component" value="Unassembled WGS sequence"/>
</dbReference>
<name>A0A9X2WAU6_9ENTR</name>
<keyword evidence="5" id="KW-0998">Cell outer membrane</keyword>
<evidence type="ECO:0000313" key="8">
    <source>
        <dbReference type="Proteomes" id="UP001150641"/>
    </source>
</evidence>
<evidence type="ECO:0000256" key="6">
    <source>
        <dbReference type="SAM" id="SignalP"/>
    </source>
</evidence>
<comment type="caution">
    <text evidence="7">The sequence shown here is derived from an EMBL/GenBank/DDBJ whole genome shotgun (WGS) entry which is preliminary data.</text>
</comment>
<evidence type="ECO:0000313" key="7">
    <source>
        <dbReference type="EMBL" id="MCT4703945.1"/>
    </source>
</evidence>
<dbReference type="InterPro" id="IPR010583">
    <property type="entry name" value="MipA"/>
</dbReference>
<dbReference type="Pfam" id="PF06629">
    <property type="entry name" value="MipA"/>
    <property type="match status" value="1"/>
</dbReference>
<evidence type="ECO:0000256" key="3">
    <source>
        <dbReference type="ARBA" id="ARBA00022729"/>
    </source>
</evidence>
<dbReference type="PANTHER" id="PTHR38776">
    <property type="entry name" value="MLTA-INTERACTING PROTEIN-RELATED"/>
    <property type="match status" value="1"/>
</dbReference>
<keyword evidence="4" id="KW-0472">Membrane</keyword>
<evidence type="ECO:0000256" key="4">
    <source>
        <dbReference type="ARBA" id="ARBA00023136"/>
    </source>
</evidence>
<evidence type="ECO:0000256" key="5">
    <source>
        <dbReference type="ARBA" id="ARBA00023237"/>
    </source>
</evidence>
<sequence>MRQYRYSVFARCLFLIISVKAHAELDLGSIDIFSQNNASSPVPKGFVPGVAVIGGQARYDAQKNDALVVPGAVYFGNQFMYLGDRARYYFHLDDTVAAYGYGRVRFGNLDPDDSSAFDGMEKRKWEFEAGAGATIITPYALLSARIASDVSGRSNGQEALLWADFPIIMDKLLVMPGMGMMIRSDRLANYYFGGVSANEATPRRQQWDTGTTYSPMAAVITSYRWSSRWVSMVAANYELYDKDIADSPLVQHRGELYAIAAVGYIW</sequence>
<keyword evidence="8" id="KW-1185">Reference proteome</keyword>
<feature type="chain" id="PRO_5040747159" evidence="6">
    <location>
        <begin position="24"/>
        <end position="266"/>
    </location>
</feature>
<keyword evidence="3 6" id="KW-0732">Signal</keyword>
<evidence type="ECO:0000256" key="1">
    <source>
        <dbReference type="ARBA" id="ARBA00004442"/>
    </source>
</evidence>
<accession>A0A9X2WAU6</accession>
<gene>
    <name evidence="7" type="ORF">MUA00_19385</name>
</gene>